<dbReference type="InterPro" id="IPR027417">
    <property type="entry name" value="P-loop_NTPase"/>
</dbReference>
<reference evidence="1 2" key="1">
    <citation type="submission" date="2018-06" db="EMBL/GenBank/DDBJ databases">
        <title>Genomic Encyclopedia of Archaeal and Bacterial Type Strains, Phase II (KMG-II): from individual species to whole genera.</title>
        <authorList>
            <person name="Goeker M."/>
        </authorList>
    </citation>
    <scope>NUCLEOTIDE SEQUENCE [LARGE SCALE GENOMIC DNA]</scope>
    <source>
        <strain evidence="1 2">DSM 14825</strain>
    </source>
</reference>
<dbReference type="InterPro" id="IPR056955">
    <property type="entry name" value="ORC-CDC6-like"/>
</dbReference>
<organism evidence="1 2">
    <name type="scientific">Pedobacter cryoconitis</name>
    <dbReference type="NCBI Taxonomy" id="188932"/>
    <lineage>
        <taxon>Bacteria</taxon>
        <taxon>Pseudomonadati</taxon>
        <taxon>Bacteroidota</taxon>
        <taxon>Sphingobacteriia</taxon>
        <taxon>Sphingobacteriales</taxon>
        <taxon>Sphingobacteriaceae</taxon>
        <taxon>Pedobacter</taxon>
    </lineage>
</organism>
<comment type="caution">
    <text evidence="1">The sequence shown here is derived from an EMBL/GenBank/DDBJ whole genome shotgun (WGS) entry which is preliminary data.</text>
</comment>
<proteinExistence type="predicted"/>
<evidence type="ECO:0000313" key="1">
    <source>
        <dbReference type="EMBL" id="RAJ19884.1"/>
    </source>
</evidence>
<dbReference type="Pfam" id="PF24389">
    <property type="entry name" value="ORC-CDC6-like"/>
    <property type="match status" value="1"/>
</dbReference>
<sequence>MREIDSFYNTYNARHLNPKEVAESFIFSNSFEKLIQNNHSVILGARGCGKTTLMKMLTLPALNNWKDSKADNIRFNIPFYAIYISTDIYWDVKNQTFSSELESFGNFSDKISAFSVNSNVFTSICDTFKNIIDLDLNDSDEDKEIELSKTLIKAWQLTSTIPKLEYIKDALNERVDFVNQLIQNVIFNYKNEEDIPKHDFFNLTFETSLEVIIPIFERIYDIKGKKKWALCFDELEFAPIWLQKKLFSSLRSRTQYILYKLSSSPILSLELEKPLSGTYRATSGNDVTMIKMWSSGDTDDFSKKIIDSYLFKKLQIKDAKGFFGSNEVYNKSADSYKKGSRFFKEMSQLIKKDFSFRDFLSDKRVDLNNPTPDANLKDVLFRKIKPIVYFRNYYINENKKSIDNKFKVTYRSRKTSELYFGIEVLIKICDGNPRWLIAIINSIIANSSNQQVSEKFQYDEIISASKRFQNVIANIPIGSTTSTQLTDVIDRVGKFFKNQILGITFNLDPKGTFIVDENKNDLSEEVVRLLEKGISQGAFILVDSNDDSFDFKIRGQRLKLSYLFFPLYDLPIRKYTSIKLSECLKGLDFESQNQILLF</sequence>
<protein>
    <submittedName>
        <fullName evidence="1">Uncharacterized protein</fullName>
    </submittedName>
</protein>
<dbReference type="Proteomes" id="UP000249754">
    <property type="component" value="Unassembled WGS sequence"/>
</dbReference>
<name>A0A327RVU5_9SPHI</name>
<evidence type="ECO:0000313" key="2">
    <source>
        <dbReference type="Proteomes" id="UP000249754"/>
    </source>
</evidence>
<dbReference type="SUPFAM" id="SSF52540">
    <property type="entry name" value="P-loop containing nucleoside triphosphate hydrolases"/>
    <property type="match status" value="1"/>
</dbReference>
<accession>A0A327RVU5</accession>
<dbReference type="OrthoDB" id="2080613at2"/>
<dbReference type="AlphaFoldDB" id="A0A327RVU5"/>
<dbReference type="RefSeq" id="WP_111636514.1">
    <property type="nucleotide sequence ID" value="NZ_QLLR01000057.1"/>
</dbReference>
<dbReference type="EMBL" id="QLLR01000057">
    <property type="protein sequence ID" value="RAJ19884.1"/>
    <property type="molecule type" value="Genomic_DNA"/>
</dbReference>
<gene>
    <name evidence="1" type="ORF">LY11_05256</name>
</gene>